<evidence type="ECO:0000256" key="2">
    <source>
        <dbReference type="SAM" id="MobiDB-lite"/>
    </source>
</evidence>
<feature type="region of interest" description="Disordered" evidence="2">
    <location>
        <begin position="178"/>
        <end position="247"/>
    </location>
</feature>
<dbReference type="Gene3D" id="1.20.58.80">
    <property type="entry name" value="Phosphotransferase system, lactose/cellobiose-type IIA subunit"/>
    <property type="match status" value="1"/>
</dbReference>
<evidence type="ECO:0008006" key="5">
    <source>
        <dbReference type="Google" id="ProtNLM"/>
    </source>
</evidence>
<feature type="compositionally biased region" description="Polar residues" evidence="2">
    <location>
        <begin position="96"/>
        <end position="107"/>
    </location>
</feature>
<feature type="compositionally biased region" description="Low complexity" evidence="2">
    <location>
        <begin position="218"/>
        <end position="238"/>
    </location>
</feature>
<gene>
    <name evidence="3" type="ORF">BDP27DRAFT_1332191</name>
</gene>
<feature type="region of interest" description="Disordered" evidence="2">
    <location>
        <begin position="397"/>
        <end position="436"/>
    </location>
</feature>
<feature type="coiled-coil region" evidence="1">
    <location>
        <begin position="356"/>
        <end position="383"/>
    </location>
</feature>
<evidence type="ECO:0000313" key="4">
    <source>
        <dbReference type="Proteomes" id="UP000772434"/>
    </source>
</evidence>
<proteinExistence type="predicted"/>
<dbReference type="PANTHER" id="PTHR40130:SF1">
    <property type="entry name" value="SPINDLE POLE BODY-ASSOCIATED PROTEIN CUT12 DOMAIN-CONTAINING PROTEIN"/>
    <property type="match status" value="1"/>
</dbReference>
<dbReference type="Proteomes" id="UP000772434">
    <property type="component" value="Unassembled WGS sequence"/>
</dbReference>
<keyword evidence="4" id="KW-1185">Reference proteome</keyword>
<evidence type="ECO:0000256" key="1">
    <source>
        <dbReference type="SAM" id="Coils"/>
    </source>
</evidence>
<dbReference type="PANTHER" id="PTHR40130">
    <property type="entry name" value="EXPRESSED PROTEIN"/>
    <property type="match status" value="1"/>
</dbReference>
<dbReference type="EMBL" id="JADNRY010000106">
    <property type="protein sequence ID" value="KAF9065280.1"/>
    <property type="molecule type" value="Genomic_DNA"/>
</dbReference>
<protein>
    <recommendedName>
        <fullName evidence="5">MIT domain-containing protein</fullName>
    </recommendedName>
</protein>
<feature type="coiled-coil region" evidence="1">
    <location>
        <begin position="273"/>
        <end position="300"/>
    </location>
</feature>
<reference evidence="3" key="1">
    <citation type="submission" date="2020-11" db="EMBL/GenBank/DDBJ databases">
        <authorList>
            <consortium name="DOE Joint Genome Institute"/>
            <person name="Ahrendt S."/>
            <person name="Riley R."/>
            <person name="Andreopoulos W."/>
            <person name="Labutti K."/>
            <person name="Pangilinan J."/>
            <person name="Ruiz-Duenas F.J."/>
            <person name="Barrasa J.M."/>
            <person name="Sanchez-Garcia M."/>
            <person name="Camarero S."/>
            <person name="Miyauchi S."/>
            <person name="Serrano A."/>
            <person name="Linde D."/>
            <person name="Babiker R."/>
            <person name="Drula E."/>
            <person name="Ayuso-Fernandez I."/>
            <person name="Pacheco R."/>
            <person name="Padilla G."/>
            <person name="Ferreira P."/>
            <person name="Barriuso J."/>
            <person name="Kellner H."/>
            <person name="Castanera R."/>
            <person name="Alfaro M."/>
            <person name="Ramirez L."/>
            <person name="Pisabarro A.G."/>
            <person name="Kuo A."/>
            <person name="Tritt A."/>
            <person name="Lipzen A."/>
            <person name="He G."/>
            <person name="Yan M."/>
            <person name="Ng V."/>
            <person name="Cullen D."/>
            <person name="Martin F."/>
            <person name="Rosso M.-N."/>
            <person name="Henrissat B."/>
            <person name="Hibbett D."/>
            <person name="Martinez A.T."/>
            <person name="Grigoriev I.V."/>
        </authorList>
    </citation>
    <scope>NUCLEOTIDE SEQUENCE</scope>
    <source>
        <strain evidence="3">AH 40177</strain>
    </source>
</reference>
<name>A0A9P5U329_9AGAR</name>
<feature type="region of interest" description="Disordered" evidence="2">
    <location>
        <begin position="80"/>
        <end position="128"/>
    </location>
</feature>
<dbReference type="OrthoDB" id="3197614at2759"/>
<comment type="caution">
    <text evidence="3">The sequence shown here is derived from an EMBL/GenBank/DDBJ whole genome shotgun (WGS) entry which is preliminary data.</text>
</comment>
<sequence length="436" mass="48448">MSPPIELPMNAAHSHAASADEYSNNGLLILASQEHFKAMEAYNVAVERTNDPSTKRTLQMLVNEHQRAAKELEKKIAKLKSEGKDPTLPQKPDPVHTNSGVQPNSQPIAGPSRTIPSPPPQQHLTDSQGTVDESFMLLGGQRSDPGDSFNQFWNIMQGMLDNLSQPVAFATIPLGPDVANGTSSPQRDPLRDMNLSSDTEPEEPIVSRLTRKFGMGRSPLTRKPTLSSSSSKPFSSSDPDLDEDDFFEEGDELSGSFFVIPSETTTLSLKKENITLKAELESIQKRLETTERVLQMRKEQDMQLRDSIVQASKEAQRAMGASVVAQRGQVVPDFASLNLNVPASALPIPGIHTAREGQYMRRVKELEEELRLVRIENEKNKAMIVKFRERWEKLKESAKRKKESKAAAEAAHTVRERIVEEPEEEELDNSAHGGVR</sequence>
<accession>A0A9P5U329</accession>
<keyword evidence="1" id="KW-0175">Coiled coil</keyword>
<organism evidence="3 4">
    <name type="scientific">Rhodocollybia butyracea</name>
    <dbReference type="NCBI Taxonomy" id="206335"/>
    <lineage>
        <taxon>Eukaryota</taxon>
        <taxon>Fungi</taxon>
        <taxon>Dikarya</taxon>
        <taxon>Basidiomycota</taxon>
        <taxon>Agaricomycotina</taxon>
        <taxon>Agaricomycetes</taxon>
        <taxon>Agaricomycetidae</taxon>
        <taxon>Agaricales</taxon>
        <taxon>Marasmiineae</taxon>
        <taxon>Omphalotaceae</taxon>
        <taxon>Rhodocollybia</taxon>
    </lineage>
</organism>
<dbReference type="AlphaFoldDB" id="A0A9P5U329"/>
<evidence type="ECO:0000313" key="3">
    <source>
        <dbReference type="EMBL" id="KAF9065280.1"/>
    </source>
</evidence>